<proteinExistence type="predicted"/>
<keyword evidence="1" id="KW-0645">Protease</keyword>
<gene>
    <name evidence="1" type="ORF">MML48_2g00000343</name>
</gene>
<keyword evidence="2" id="KW-1185">Reference proteome</keyword>
<sequence>MSNHVVLITGFGPFHGHNVNASWEAVKLVPSESIKEADVIVQEIPVIYNVVDSVVPQLWEKYNPSLVIHVGVSAEARKITIESQAHRTGYVRVDCTGKEHQTKEVCTVTEGLDCIKPGLDVGEICNFINRNTQIKACVSQNAGRYLCEYIFYKSLSIDFQKTLFIHVPPLDNPYTAEELATALRAIVRCALQQLNNKCNIGNTSN</sequence>
<comment type="caution">
    <text evidence="1">The sequence shown here is derived from an EMBL/GenBank/DDBJ whole genome shotgun (WGS) entry which is preliminary data.</text>
</comment>
<organism evidence="1 2">
    <name type="scientific">Holotrichia oblita</name>
    <name type="common">Chafer beetle</name>
    <dbReference type="NCBI Taxonomy" id="644536"/>
    <lineage>
        <taxon>Eukaryota</taxon>
        <taxon>Metazoa</taxon>
        <taxon>Ecdysozoa</taxon>
        <taxon>Arthropoda</taxon>
        <taxon>Hexapoda</taxon>
        <taxon>Insecta</taxon>
        <taxon>Pterygota</taxon>
        <taxon>Neoptera</taxon>
        <taxon>Endopterygota</taxon>
        <taxon>Coleoptera</taxon>
        <taxon>Polyphaga</taxon>
        <taxon>Scarabaeiformia</taxon>
        <taxon>Scarabaeidae</taxon>
        <taxon>Melolonthinae</taxon>
        <taxon>Holotrichia</taxon>
    </lineage>
</organism>
<reference evidence="1" key="1">
    <citation type="submission" date="2022-04" db="EMBL/GenBank/DDBJ databases">
        <title>Chromosome-scale genome assembly of Holotrichia oblita Faldermann.</title>
        <authorList>
            <person name="Rongchong L."/>
        </authorList>
    </citation>
    <scope>NUCLEOTIDE SEQUENCE</scope>
    <source>
        <strain evidence="1">81SQS9</strain>
    </source>
</reference>
<dbReference type="Proteomes" id="UP001056778">
    <property type="component" value="Chromosome 2"/>
</dbReference>
<keyword evidence="1" id="KW-0378">Hydrolase</keyword>
<accession>A0ACB9TJI4</accession>
<dbReference type="EMBL" id="CM043016">
    <property type="protein sequence ID" value="KAI4466962.1"/>
    <property type="molecule type" value="Genomic_DNA"/>
</dbReference>
<evidence type="ECO:0000313" key="2">
    <source>
        <dbReference type="Proteomes" id="UP001056778"/>
    </source>
</evidence>
<name>A0ACB9TJI4_HOLOL</name>
<evidence type="ECO:0000313" key="1">
    <source>
        <dbReference type="EMBL" id="KAI4466962.1"/>
    </source>
</evidence>
<protein>
    <submittedName>
        <fullName evidence="1">Protease family c15 pyroglutamyl-peptidase i-related</fullName>
    </submittedName>
</protein>